<keyword evidence="2" id="KW-0812">Transmembrane</keyword>
<name>A0ABY9WST6_9BACT</name>
<evidence type="ECO:0000313" key="5">
    <source>
        <dbReference type="Proteomes" id="UP001611383"/>
    </source>
</evidence>
<feature type="transmembrane region" description="Helical" evidence="2">
    <location>
        <begin position="207"/>
        <end position="226"/>
    </location>
</feature>
<feature type="compositionally biased region" description="Low complexity" evidence="1">
    <location>
        <begin position="1"/>
        <end position="15"/>
    </location>
</feature>
<sequence length="384" mass="42530">MSSPTTLPLLETPSPADSSPSPVRLEAEPSREAGTSARRMTLVDGLRGFAALAVVLPHAVGLFTFAGAGALSEWMVRLAHFGHRGVEVFFVLSGFVIAFSLRRTHLSPRGIGQFILRRSLRLDPPYWVAIAWFCGFLLLRGVMTGKPAGLPSVPHLLSHLLYLQDLAGYGQLNVAFWTLCIEFQFYLAFAVLLGLAQALSRWSGREAVLPLFFAGLFVLSLAWPTGLLQMRSHETHVIYLPPHVFVFLAGALTWWTLEGRLPRAVWYTLVIGLWALFAWKLDSRVFVAAATSSLLYVAGRSHRLYSWLAARPFQYLGRTSYSIYLVHVPLCLLLLSVKVRVAPPSDLAALAFLGAVYAASIAAAHVLYTWVEAPCLEWTKRLKR</sequence>
<evidence type="ECO:0000259" key="3">
    <source>
        <dbReference type="Pfam" id="PF01757"/>
    </source>
</evidence>
<dbReference type="InterPro" id="IPR050879">
    <property type="entry name" value="Acyltransferase_3"/>
</dbReference>
<keyword evidence="2" id="KW-0472">Membrane</keyword>
<dbReference type="RefSeq" id="WP_395822419.1">
    <property type="nucleotide sequence ID" value="NZ_CP043494.1"/>
</dbReference>
<organism evidence="4 5">
    <name type="scientific">Archangium minus</name>
    <dbReference type="NCBI Taxonomy" id="83450"/>
    <lineage>
        <taxon>Bacteria</taxon>
        <taxon>Pseudomonadati</taxon>
        <taxon>Myxococcota</taxon>
        <taxon>Myxococcia</taxon>
        <taxon>Myxococcales</taxon>
        <taxon>Cystobacterineae</taxon>
        <taxon>Archangiaceae</taxon>
        <taxon>Archangium</taxon>
    </lineage>
</organism>
<reference evidence="4 5" key="1">
    <citation type="submission" date="2019-08" db="EMBL/GenBank/DDBJ databases">
        <title>Archangium and Cystobacter genomes.</title>
        <authorList>
            <person name="Chen I.-C.K."/>
            <person name="Wielgoss S."/>
        </authorList>
    </citation>
    <scope>NUCLEOTIDE SEQUENCE [LARGE SCALE GENOMIC DNA]</scope>
    <source>
        <strain evidence="4 5">Cbm 6</strain>
    </source>
</reference>
<keyword evidence="4" id="KW-0808">Transferase</keyword>
<dbReference type="PANTHER" id="PTHR23028:SF53">
    <property type="entry name" value="ACYL_TRANSF_3 DOMAIN-CONTAINING PROTEIN"/>
    <property type="match status" value="1"/>
</dbReference>
<dbReference type="GO" id="GO:0016746">
    <property type="term" value="F:acyltransferase activity"/>
    <property type="evidence" value="ECO:0007669"/>
    <property type="project" value="UniProtKB-KW"/>
</dbReference>
<proteinExistence type="predicted"/>
<feature type="transmembrane region" description="Helical" evidence="2">
    <location>
        <begin position="88"/>
        <end position="105"/>
    </location>
</feature>
<dbReference type="Proteomes" id="UP001611383">
    <property type="component" value="Chromosome"/>
</dbReference>
<keyword evidence="2" id="KW-1133">Transmembrane helix</keyword>
<protein>
    <submittedName>
        <fullName evidence="4">Acyltransferase</fullName>
    </submittedName>
</protein>
<feature type="transmembrane region" description="Helical" evidence="2">
    <location>
        <begin position="347"/>
        <end position="371"/>
    </location>
</feature>
<feature type="transmembrane region" description="Helical" evidence="2">
    <location>
        <begin position="321"/>
        <end position="341"/>
    </location>
</feature>
<feature type="transmembrane region" description="Helical" evidence="2">
    <location>
        <begin position="264"/>
        <end position="279"/>
    </location>
</feature>
<feature type="region of interest" description="Disordered" evidence="1">
    <location>
        <begin position="1"/>
        <end position="34"/>
    </location>
</feature>
<gene>
    <name evidence="4" type="ORF">F0U60_20500</name>
</gene>
<feature type="transmembrane region" description="Helical" evidence="2">
    <location>
        <begin position="48"/>
        <end position="68"/>
    </location>
</feature>
<feature type="transmembrane region" description="Helical" evidence="2">
    <location>
        <begin position="126"/>
        <end position="143"/>
    </location>
</feature>
<dbReference type="PANTHER" id="PTHR23028">
    <property type="entry name" value="ACETYLTRANSFERASE"/>
    <property type="match status" value="1"/>
</dbReference>
<feature type="transmembrane region" description="Helical" evidence="2">
    <location>
        <begin position="238"/>
        <end position="257"/>
    </location>
</feature>
<feature type="transmembrane region" description="Helical" evidence="2">
    <location>
        <begin position="174"/>
        <end position="195"/>
    </location>
</feature>
<dbReference type="Pfam" id="PF01757">
    <property type="entry name" value="Acyl_transf_3"/>
    <property type="match status" value="1"/>
</dbReference>
<evidence type="ECO:0000256" key="1">
    <source>
        <dbReference type="SAM" id="MobiDB-lite"/>
    </source>
</evidence>
<dbReference type="InterPro" id="IPR002656">
    <property type="entry name" value="Acyl_transf_3_dom"/>
</dbReference>
<accession>A0ABY9WST6</accession>
<dbReference type="EMBL" id="CP043494">
    <property type="protein sequence ID" value="WNG46234.1"/>
    <property type="molecule type" value="Genomic_DNA"/>
</dbReference>
<keyword evidence="4" id="KW-0012">Acyltransferase</keyword>
<evidence type="ECO:0000313" key="4">
    <source>
        <dbReference type="EMBL" id="WNG46234.1"/>
    </source>
</evidence>
<evidence type="ECO:0000256" key="2">
    <source>
        <dbReference type="SAM" id="Phobius"/>
    </source>
</evidence>
<feature type="domain" description="Acyltransferase 3" evidence="3">
    <location>
        <begin position="43"/>
        <end position="363"/>
    </location>
</feature>
<keyword evidence="5" id="KW-1185">Reference proteome</keyword>